<dbReference type="Proteomes" id="UP000193642">
    <property type="component" value="Unassembled WGS sequence"/>
</dbReference>
<keyword evidence="3" id="KW-1185">Reference proteome</keyword>
<dbReference type="GO" id="GO:0032008">
    <property type="term" value="P:positive regulation of TOR signaling"/>
    <property type="evidence" value="ECO:0007669"/>
    <property type="project" value="TreeGrafter"/>
</dbReference>
<accession>A0A1Y2BVQ6</accession>
<gene>
    <name evidence="2" type="ORF">BCR33DRAFT_720509</name>
</gene>
<dbReference type="Pfam" id="PF08923">
    <property type="entry name" value="MAPKK1_Int"/>
    <property type="match status" value="1"/>
</dbReference>
<comment type="similarity">
    <text evidence="1">Belongs to the LAMTOR3 family.</text>
</comment>
<dbReference type="PANTHER" id="PTHR13378:SF1">
    <property type="entry name" value="RAGULATOR COMPLEX PROTEIN LAMTOR3"/>
    <property type="match status" value="1"/>
</dbReference>
<dbReference type="PANTHER" id="PTHR13378">
    <property type="entry name" value="REGULATOR COMPLEX PROTEIN LAMTOR3"/>
    <property type="match status" value="1"/>
</dbReference>
<evidence type="ECO:0000256" key="1">
    <source>
        <dbReference type="ARBA" id="ARBA00005356"/>
    </source>
</evidence>
<protein>
    <submittedName>
        <fullName evidence="2">Roadblock/LC7 domain-containing protein</fullName>
    </submittedName>
</protein>
<dbReference type="AlphaFoldDB" id="A0A1Y2BVQ6"/>
<dbReference type="GO" id="GO:0071230">
    <property type="term" value="P:cellular response to amino acid stimulus"/>
    <property type="evidence" value="ECO:0007669"/>
    <property type="project" value="TreeGrafter"/>
</dbReference>
<name>A0A1Y2BVQ6_9FUNG</name>
<sequence length="107" mass="11450">MAALDAHFRTLVETYADIKAILITDRDGVILLKVEQPNLPAKVTKAALSATFSLSCDQATKLGMGKALMVMSAFDEYQINTNEGLLIEIGSQLKNEVLIIGNAVVAA</sequence>
<dbReference type="OrthoDB" id="343907at2759"/>
<dbReference type="STRING" id="329046.A0A1Y2BVQ6"/>
<proteinExistence type="inferred from homology"/>
<evidence type="ECO:0000313" key="2">
    <source>
        <dbReference type="EMBL" id="ORY38841.1"/>
    </source>
</evidence>
<dbReference type="EMBL" id="MCGO01000042">
    <property type="protein sequence ID" value="ORY38841.1"/>
    <property type="molecule type" value="Genomic_DNA"/>
</dbReference>
<dbReference type="InterPro" id="IPR015019">
    <property type="entry name" value="LAMTOR3"/>
</dbReference>
<reference evidence="2 3" key="1">
    <citation type="submission" date="2016-07" db="EMBL/GenBank/DDBJ databases">
        <title>Pervasive Adenine N6-methylation of Active Genes in Fungi.</title>
        <authorList>
            <consortium name="DOE Joint Genome Institute"/>
            <person name="Mondo S.J."/>
            <person name="Dannebaum R.O."/>
            <person name="Kuo R.C."/>
            <person name="Labutti K."/>
            <person name="Haridas S."/>
            <person name="Kuo A."/>
            <person name="Salamov A."/>
            <person name="Ahrendt S.R."/>
            <person name="Lipzen A."/>
            <person name="Sullivan W."/>
            <person name="Andreopoulos W.B."/>
            <person name="Clum A."/>
            <person name="Lindquist E."/>
            <person name="Daum C."/>
            <person name="Ramamoorthy G.K."/>
            <person name="Gryganskyi A."/>
            <person name="Culley D."/>
            <person name="Magnuson J.K."/>
            <person name="James T.Y."/>
            <person name="O'Malley M.A."/>
            <person name="Stajich J.E."/>
            <person name="Spatafora J.W."/>
            <person name="Visel A."/>
            <person name="Grigoriev I.V."/>
        </authorList>
    </citation>
    <scope>NUCLEOTIDE SEQUENCE [LARGE SCALE GENOMIC DNA]</scope>
    <source>
        <strain evidence="2 3">JEL800</strain>
    </source>
</reference>
<dbReference type="Gene3D" id="3.30.450.30">
    <property type="entry name" value="Dynein light chain 2a, cytoplasmic"/>
    <property type="match status" value="1"/>
</dbReference>
<evidence type="ECO:0000313" key="3">
    <source>
        <dbReference type="Proteomes" id="UP000193642"/>
    </source>
</evidence>
<organism evidence="2 3">
    <name type="scientific">Rhizoclosmatium globosum</name>
    <dbReference type="NCBI Taxonomy" id="329046"/>
    <lineage>
        <taxon>Eukaryota</taxon>
        <taxon>Fungi</taxon>
        <taxon>Fungi incertae sedis</taxon>
        <taxon>Chytridiomycota</taxon>
        <taxon>Chytridiomycota incertae sedis</taxon>
        <taxon>Chytridiomycetes</taxon>
        <taxon>Chytridiales</taxon>
        <taxon>Chytriomycetaceae</taxon>
        <taxon>Rhizoclosmatium</taxon>
    </lineage>
</organism>
<dbReference type="SMART" id="SM01278">
    <property type="entry name" value="MAPKK1_Int"/>
    <property type="match status" value="1"/>
</dbReference>
<comment type="caution">
    <text evidence="2">The sequence shown here is derived from an EMBL/GenBank/DDBJ whole genome shotgun (WGS) entry which is preliminary data.</text>
</comment>
<dbReference type="GO" id="GO:0071986">
    <property type="term" value="C:Ragulator complex"/>
    <property type="evidence" value="ECO:0007669"/>
    <property type="project" value="TreeGrafter"/>
</dbReference>
<dbReference type="SUPFAM" id="SSF103196">
    <property type="entry name" value="Roadblock/LC7 domain"/>
    <property type="match status" value="1"/>
</dbReference>